<evidence type="ECO:0000256" key="2">
    <source>
        <dbReference type="ARBA" id="ARBA00022723"/>
    </source>
</evidence>
<evidence type="ECO:0000313" key="6">
    <source>
        <dbReference type="EMBL" id="KAJ7078140.1"/>
    </source>
</evidence>
<dbReference type="SUPFAM" id="SSF53098">
    <property type="entry name" value="Ribonuclease H-like"/>
    <property type="match status" value="1"/>
</dbReference>
<dbReference type="GO" id="GO:0008270">
    <property type="term" value="F:zinc ion binding"/>
    <property type="evidence" value="ECO:0007669"/>
    <property type="project" value="UniProtKB-KW"/>
</dbReference>
<feature type="non-terminal residue" evidence="6">
    <location>
        <position position="1"/>
    </location>
</feature>
<evidence type="ECO:0000256" key="3">
    <source>
        <dbReference type="ARBA" id="ARBA00022771"/>
    </source>
</evidence>
<comment type="subcellular location">
    <subcellularLocation>
        <location evidence="1">Nucleus</location>
    </subcellularLocation>
</comment>
<sequence length="201" mass="22313">NMAEVVWQTLEDYGLTGRVIAFMMDNATNNDTLVEAIERKCFVRGIKFSAKNSRLRCMPHTVHLAVLQLLEAIGAVEKTKKGARSAAYQDSVTAPPESDQLDENAVAMDDEDDNEAPIEPMPLGIKASVRKVCLLLPATGDIINLSSSKLRTIIRAVRSSAQRRQQWYKILSPAKALAGVHMLILDVKTRWSSTHQMMSTF</sequence>
<proteinExistence type="predicted"/>
<keyword evidence="3" id="KW-0863">Zinc-finger</keyword>
<keyword evidence="4" id="KW-0862">Zinc</keyword>
<name>A0AAD6TTX8_9AGAR</name>
<evidence type="ECO:0000256" key="1">
    <source>
        <dbReference type="ARBA" id="ARBA00004123"/>
    </source>
</evidence>
<gene>
    <name evidence="6" type="ORF">B0H15DRAFT_789116</name>
</gene>
<dbReference type="InterPro" id="IPR012337">
    <property type="entry name" value="RNaseH-like_sf"/>
</dbReference>
<evidence type="ECO:0000256" key="4">
    <source>
        <dbReference type="ARBA" id="ARBA00022833"/>
    </source>
</evidence>
<evidence type="ECO:0000313" key="7">
    <source>
        <dbReference type="Proteomes" id="UP001222325"/>
    </source>
</evidence>
<reference evidence="6" key="1">
    <citation type="submission" date="2023-03" db="EMBL/GenBank/DDBJ databases">
        <title>Massive genome expansion in bonnet fungi (Mycena s.s.) driven by repeated elements and novel gene families across ecological guilds.</title>
        <authorList>
            <consortium name="Lawrence Berkeley National Laboratory"/>
            <person name="Harder C.B."/>
            <person name="Miyauchi S."/>
            <person name="Viragh M."/>
            <person name="Kuo A."/>
            <person name="Thoen E."/>
            <person name="Andreopoulos B."/>
            <person name="Lu D."/>
            <person name="Skrede I."/>
            <person name="Drula E."/>
            <person name="Henrissat B."/>
            <person name="Morin E."/>
            <person name="Kohler A."/>
            <person name="Barry K."/>
            <person name="LaButti K."/>
            <person name="Morin E."/>
            <person name="Salamov A."/>
            <person name="Lipzen A."/>
            <person name="Mereny Z."/>
            <person name="Hegedus B."/>
            <person name="Baldrian P."/>
            <person name="Stursova M."/>
            <person name="Weitz H."/>
            <person name="Taylor A."/>
            <person name="Grigoriev I.V."/>
            <person name="Nagy L.G."/>
            <person name="Martin F."/>
            <person name="Kauserud H."/>
        </authorList>
    </citation>
    <scope>NUCLEOTIDE SEQUENCE</scope>
    <source>
        <strain evidence="6">CBHHK173m</strain>
    </source>
</reference>
<dbReference type="AlphaFoldDB" id="A0AAD6TTX8"/>
<dbReference type="PANTHER" id="PTHR46481:SF10">
    <property type="entry name" value="ZINC FINGER BED DOMAIN-CONTAINING PROTEIN 39"/>
    <property type="match status" value="1"/>
</dbReference>
<keyword evidence="7" id="KW-1185">Reference proteome</keyword>
<dbReference type="PANTHER" id="PTHR46481">
    <property type="entry name" value="ZINC FINGER BED DOMAIN-CONTAINING PROTEIN 4"/>
    <property type="match status" value="1"/>
</dbReference>
<organism evidence="6 7">
    <name type="scientific">Mycena belliarum</name>
    <dbReference type="NCBI Taxonomy" id="1033014"/>
    <lineage>
        <taxon>Eukaryota</taxon>
        <taxon>Fungi</taxon>
        <taxon>Dikarya</taxon>
        <taxon>Basidiomycota</taxon>
        <taxon>Agaricomycotina</taxon>
        <taxon>Agaricomycetes</taxon>
        <taxon>Agaricomycetidae</taxon>
        <taxon>Agaricales</taxon>
        <taxon>Marasmiineae</taxon>
        <taxon>Mycenaceae</taxon>
        <taxon>Mycena</taxon>
    </lineage>
</organism>
<evidence type="ECO:0000256" key="5">
    <source>
        <dbReference type="ARBA" id="ARBA00023242"/>
    </source>
</evidence>
<dbReference type="GO" id="GO:0005634">
    <property type="term" value="C:nucleus"/>
    <property type="evidence" value="ECO:0007669"/>
    <property type="project" value="UniProtKB-SubCell"/>
</dbReference>
<comment type="caution">
    <text evidence="6">The sequence shown here is derived from an EMBL/GenBank/DDBJ whole genome shotgun (WGS) entry which is preliminary data.</text>
</comment>
<dbReference type="Proteomes" id="UP001222325">
    <property type="component" value="Unassembled WGS sequence"/>
</dbReference>
<accession>A0AAD6TTX8</accession>
<dbReference type="EMBL" id="JARJCN010000068">
    <property type="protein sequence ID" value="KAJ7078140.1"/>
    <property type="molecule type" value="Genomic_DNA"/>
</dbReference>
<protein>
    <submittedName>
        <fullName evidence="6">Uncharacterized protein</fullName>
    </submittedName>
</protein>
<dbReference type="InterPro" id="IPR052035">
    <property type="entry name" value="ZnF_BED_domain_contain"/>
</dbReference>
<keyword evidence="2" id="KW-0479">Metal-binding</keyword>
<keyword evidence="5" id="KW-0539">Nucleus</keyword>